<protein>
    <submittedName>
        <fullName evidence="3">DUF2969 family protein</fullName>
    </submittedName>
</protein>
<evidence type="ECO:0000313" key="1">
    <source>
        <dbReference type="EMBL" id="VDO53681.1"/>
    </source>
</evidence>
<proteinExistence type="predicted"/>
<dbReference type="Proteomes" id="UP000267606">
    <property type="component" value="Unassembled WGS sequence"/>
</dbReference>
<gene>
    <name evidence="1" type="ORF">OFLC_LOCUS8020</name>
</gene>
<dbReference type="EMBL" id="UZAJ01008773">
    <property type="protein sequence ID" value="VDO53681.1"/>
    <property type="molecule type" value="Genomic_DNA"/>
</dbReference>
<keyword evidence="2" id="KW-1185">Reference proteome</keyword>
<organism evidence="3">
    <name type="scientific">Onchocerca flexuosa</name>
    <dbReference type="NCBI Taxonomy" id="387005"/>
    <lineage>
        <taxon>Eukaryota</taxon>
        <taxon>Metazoa</taxon>
        <taxon>Ecdysozoa</taxon>
        <taxon>Nematoda</taxon>
        <taxon>Chromadorea</taxon>
        <taxon>Rhabditida</taxon>
        <taxon>Spirurina</taxon>
        <taxon>Spiruromorpha</taxon>
        <taxon>Filarioidea</taxon>
        <taxon>Onchocercidae</taxon>
        <taxon>Onchocerca</taxon>
    </lineage>
</organism>
<sequence length="76" mass="8518">MKGNDGMKGIEKERGNVKGKEIGKRIEIEDGMIEIADIDIDPHVYGEMMIDAMTAILIDIEIEETTETAADLKYFN</sequence>
<name>A0A183HKK8_9BILA</name>
<evidence type="ECO:0000313" key="3">
    <source>
        <dbReference type="WBParaSite" id="OFLC_0000801901-mRNA-1"/>
    </source>
</evidence>
<dbReference type="AlphaFoldDB" id="A0A183HKK8"/>
<reference evidence="3" key="1">
    <citation type="submission" date="2016-06" db="UniProtKB">
        <authorList>
            <consortium name="WormBaseParasite"/>
        </authorList>
    </citation>
    <scope>IDENTIFICATION</scope>
</reference>
<evidence type="ECO:0000313" key="2">
    <source>
        <dbReference type="Proteomes" id="UP000267606"/>
    </source>
</evidence>
<reference evidence="1 2" key="2">
    <citation type="submission" date="2018-11" db="EMBL/GenBank/DDBJ databases">
        <authorList>
            <consortium name="Pathogen Informatics"/>
        </authorList>
    </citation>
    <scope>NUCLEOTIDE SEQUENCE [LARGE SCALE GENOMIC DNA]</scope>
</reference>
<accession>A0A183HKK8</accession>
<dbReference type="WBParaSite" id="OFLC_0000801901-mRNA-1">
    <property type="protein sequence ID" value="OFLC_0000801901-mRNA-1"/>
    <property type="gene ID" value="OFLC_0000801901"/>
</dbReference>